<evidence type="ECO:0000256" key="2">
    <source>
        <dbReference type="ARBA" id="ARBA00022630"/>
    </source>
</evidence>
<dbReference type="InterPro" id="IPR015865">
    <property type="entry name" value="Riboflavin_kinase_bac/euk"/>
</dbReference>
<keyword evidence="3" id="KW-0288">FMN</keyword>
<dbReference type="PANTHER" id="PTHR22749">
    <property type="entry name" value="RIBOFLAVIN KINASE/FMN ADENYLYLTRANSFERASE"/>
    <property type="match status" value="1"/>
</dbReference>
<evidence type="ECO:0000256" key="7">
    <source>
        <dbReference type="ARBA" id="ARBA00047880"/>
    </source>
</evidence>
<proteinExistence type="predicted"/>
<dbReference type="RefSeq" id="WP_048689295.1">
    <property type="nucleotide sequence ID" value="NZ_CCXW01000001.1"/>
</dbReference>
<feature type="domain" description="Riboflavin kinase" evidence="8">
    <location>
        <begin position="1"/>
        <end position="134"/>
    </location>
</feature>
<dbReference type="Gene3D" id="2.40.30.30">
    <property type="entry name" value="Riboflavin kinase-like"/>
    <property type="match status" value="1"/>
</dbReference>
<accession>A0AAN2PIG0</accession>
<dbReference type="PANTHER" id="PTHR22749:SF6">
    <property type="entry name" value="RIBOFLAVIN KINASE"/>
    <property type="match status" value="1"/>
</dbReference>
<keyword evidence="4" id="KW-0808">Transferase</keyword>
<comment type="catalytic activity">
    <reaction evidence="7">
        <text>riboflavin + ATP = FMN + ADP + H(+)</text>
        <dbReference type="Rhea" id="RHEA:14357"/>
        <dbReference type="ChEBI" id="CHEBI:15378"/>
        <dbReference type="ChEBI" id="CHEBI:30616"/>
        <dbReference type="ChEBI" id="CHEBI:57986"/>
        <dbReference type="ChEBI" id="CHEBI:58210"/>
        <dbReference type="ChEBI" id="CHEBI:456216"/>
        <dbReference type="EC" id="2.7.1.26"/>
    </reaction>
</comment>
<dbReference type="EMBL" id="CCXW01000001">
    <property type="protein sequence ID" value="CEG33277.1"/>
    <property type="molecule type" value="Genomic_DNA"/>
</dbReference>
<evidence type="ECO:0000259" key="8">
    <source>
        <dbReference type="SMART" id="SM00904"/>
    </source>
</evidence>
<protein>
    <recommendedName>
        <fullName evidence="1">riboflavin kinase</fullName>
        <ecNumber evidence="1">2.7.1.26</ecNumber>
    </recommendedName>
</protein>
<sequence>MPYTSIVVHGRKLGREIGFPTANLEPTSQFFSLEKGVYSVLVQHEFKRYMGVMNIGHRPTVSNNNILIEGPLNKQTYEGMTIEVHIFDFDKEIYGHSLEIEPLSYIRDEKKFNSLEELKINISKDIQITRATFKERGLMNDVS</sequence>
<evidence type="ECO:0000256" key="5">
    <source>
        <dbReference type="ARBA" id="ARBA00022741"/>
    </source>
</evidence>
<keyword evidence="6" id="KW-0067">ATP-binding</keyword>
<dbReference type="SMART" id="SM00904">
    <property type="entry name" value="Flavokinase"/>
    <property type="match status" value="1"/>
</dbReference>
<dbReference type="EC" id="2.7.1.26" evidence="1"/>
<evidence type="ECO:0000256" key="1">
    <source>
        <dbReference type="ARBA" id="ARBA00012105"/>
    </source>
</evidence>
<evidence type="ECO:0000313" key="10">
    <source>
        <dbReference type="Proteomes" id="UP000182110"/>
    </source>
</evidence>
<keyword evidence="2" id="KW-0285">Flavoprotein</keyword>
<dbReference type="GO" id="GO:0009398">
    <property type="term" value="P:FMN biosynthetic process"/>
    <property type="evidence" value="ECO:0007669"/>
    <property type="project" value="TreeGrafter"/>
</dbReference>
<dbReference type="GO" id="GO:0005524">
    <property type="term" value="F:ATP binding"/>
    <property type="evidence" value="ECO:0007669"/>
    <property type="project" value="UniProtKB-KW"/>
</dbReference>
<gene>
    <name evidence="9" type="primary">rbfK</name>
    <name evidence="9" type="ORF">BN1180_03449</name>
</gene>
<comment type="caution">
    <text evidence="9">The sequence shown here is derived from an EMBL/GenBank/DDBJ whole genome shotgun (WGS) entry which is preliminary data.</text>
</comment>
<evidence type="ECO:0000256" key="3">
    <source>
        <dbReference type="ARBA" id="ARBA00022643"/>
    </source>
</evidence>
<evidence type="ECO:0000313" key="9">
    <source>
        <dbReference type="EMBL" id="CEG33277.1"/>
    </source>
</evidence>
<keyword evidence="5" id="KW-0547">Nucleotide-binding</keyword>
<reference evidence="9 10" key="1">
    <citation type="journal article" date="2014" name="Genome Announc.">
        <title>Genome Sequence of Bacillus simplex Strain P558, Isolated from a Human Fecal Sample.</title>
        <authorList>
            <person name="Croce O."/>
            <person name="Hugon P."/>
            <person name="Lagier J.C."/>
            <person name="Bibi F."/>
            <person name="Robert C."/>
            <person name="Azhar E.I."/>
            <person name="Raoult D."/>
            <person name="Fournier P.E."/>
        </authorList>
    </citation>
    <scope>NUCLEOTIDE SEQUENCE [LARGE SCALE GENOMIC DNA]</scope>
    <source>
        <strain evidence="9 10">P558</strain>
    </source>
</reference>
<dbReference type="Proteomes" id="UP000182110">
    <property type="component" value="Unassembled WGS sequence"/>
</dbReference>
<name>A0AAN2PIG0_9BACI</name>
<organism evidence="9 10">
    <name type="scientific">Peribacillus simplex</name>
    <dbReference type="NCBI Taxonomy" id="1478"/>
    <lineage>
        <taxon>Bacteria</taxon>
        <taxon>Bacillati</taxon>
        <taxon>Bacillota</taxon>
        <taxon>Bacilli</taxon>
        <taxon>Bacillales</taxon>
        <taxon>Bacillaceae</taxon>
        <taxon>Peribacillus</taxon>
    </lineage>
</organism>
<evidence type="ECO:0000256" key="6">
    <source>
        <dbReference type="ARBA" id="ARBA00022840"/>
    </source>
</evidence>
<dbReference type="InterPro" id="IPR023465">
    <property type="entry name" value="Riboflavin_kinase_dom_sf"/>
</dbReference>
<dbReference type="InterPro" id="IPR023468">
    <property type="entry name" value="Riboflavin_kinase"/>
</dbReference>
<dbReference type="GO" id="GO:0009231">
    <property type="term" value="P:riboflavin biosynthetic process"/>
    <property type="evidence" value="ECO:0007669"/>
    <property type="project" value="InterPro"/>
</dbReference>
<keyword evidence="10" id="KW-1185">Reference proteome</keyword>
<dbReference type="Pfam" id="PF01687">
    <property type="entry name" value="Flavokinase"/>
    <property type="match status" value="1"/>
</dbReference>
<keyword evidence="9" id="KW-0418">Kinase</keyword>
<evidence type="ECO:0000256" key="4">
    <source>
        <dbReference type="ARBA" id="ARBA00022679"/>
    </source>
</evidence>
<dbReference type="SUPFAM" id="SSF82114">
    <property type="entry name" value="Riboflavin kinase-like"/>
    <property type="match status" value="1"/>
</dbReference>
<dbReference type="AlphaFoldDB" id="A0AAN2PIG0"/>
<dbReference type="GO" id="GO:0008531">
    <property type="term" value="F:riboflavin kinase activity"/>
    <property type="evidence" value="ECO:0007669"/>
    <property type="project" value="UniProtKB-EC"/>
</dbReference>